<feature type="transmembrane region" description="Helical" evidence="1">
    <location>
        <begin position="50"/>
        <end position="73"/>
    </location>
</feature>
<evidence type="ECO:0000313" key="4">
    <source>
        <dbReference type="Proteomes" id="UP000309128"/>
    </source>
</evidence>
<dbReference type="Pfam" id="PF04294">
    <property type="entry name" value="VanW"/>
    <property type="match status" value="1"/>
</dbReference>
<feature type="domain" description="YoaR-like putative peptidoglycan binding" evidence="2">
    <location>
        <begin position="289"/>
        <end position="357"/>
    </location>
</feature>
<keyword evidence="1" id="KW-0472">Membrane</keyword>
<gene>
    <name evidence="3" type="ORF">ETD86_39835</name>
</gene>
<dbReference type="PANTHER" id="PTHR35788:SF1">
    <property type="entry name" value="EXPORTED PROTEIN"/>
    <property type="match status" value="1"/>
</dbReference>
<comment type="caution">
    <text evidence="3">The sequence shown here is derived from an EMBL/GenBank/DDBJ whole genome shotgun (WGS) entry which is preliminary data.</text>
</comment>
<organism evidence="3 4">
    <name type="scientific">Nonomuraea turkmeniaca</name>
    <dbReference type="NCBI Taxonomy" id="103838"/>
    <lineage>
        <taxon>Bacteria</taxon>
        <taxon>Bacillati</taxon>
        <taxon>Actinomycetota</taxon>
        <taxon>Actinomycetes</taxon>
        <taxon>Streptosporangiales</taxon>
        <taxon>Streptosporangiaceae</taxon>
        <taxon>Nonomuraea</taxon>
    </lineage>
</organism>
<keyword evidence="4" id="KW-1185">Reference proteome</keyword>
<reference evidence="3 4" key="1">
    <citation type="submission" date="2019-05" db="EMBL/GenBank/DDBJ databases">
        <title>Draft genome sequence of Nonomuraea turkmeniaca DSM 43926.</title>
        <authorList>
            <person name="Saricaoglu S."/>
            <person name="Isik K."/>
        </authorList>
    </citation>
    <scope>NUCLEOTIDE SEQUENCE [LARGE SCALE GENOMIC DNA]</scope>
    <source>
        <strain evidence="3 4">DSM 43926</strain>
    </source>
</reference>
<evidence type="ECO:0000256" key="1">
    <source>
        <dbReference type="SAM" id="Phobius"/>
    </source>
</evidence>
<dbReference type="OrthoDB" id="9813301at2"/>
<proteinExistence type="predicted"/>
<evidence type="ECO:0000259" key="2">
    <source>
        <dbReference type="Pfam" id="PF12229"/>
    </source>
</evidence>
<keyword evidence="1" id="KW-1133">Transmembrane helix</keyword>
<protein>
    <submittedName>
        <fullName evidence="3">Vanomycin resistance protein VanB</fullName>
    </submittedName>
</protein>
<dbReference type="PANTHER" id="PTHR35788">
    <property type="entry name" value="EXPORTED PROTEIN-RELATED"/>
    <property type="match status" value="1"/>
</dbReference>
<dbReference type="InterPro" id="IPR022029">
    <property type="entry name" value="YoaR-like_PG-bd"/>
</dbReference>
<dbReference type="EMBL" id="VCKY01000193">
    <property type="protein sequence ID" value="TMR10388.1"/>
    <property type="molecule type" value="Genomic_DNA"/>
</dbReference>
<dbReference type="Pfam" id="PF12229">
    <property type="entry name" value="PG_binding_4"/>
    <property type="match status" value="2"/>
</dbReference>
<feature type="domain" description="YoaR-like putative peptidoglycan binding" evidence="2">
    <location>
        <begin position="122"/>
        <end position="226"/>
    </location>
</feature>
<keyword evidence="1" id="KW-0812">Transmembrane</keyword>
<sequence>MAEGRSRPGRHLRPARGHVMNRRVMRETPPPAFPPADGRRMRAGGRNRRAAVIVAAVIAVPLLAYALPATILAGETPRGTRVAGIDIGGLSAADARARLERELGKRGARSLTLTAAGETARLAPAKLGLAFDVPATVEAAMDGAAAPAGIFRSLFGSPRDLQPQIRVDERVLADGLGKFAKAVDTKPRQGGIRYRGVEPQAILPKPGRALDREAAARAVREAFAGNRPSIALTTQVVRPSVTAAEVRRVATTVARSAVAAPLTLANGAKKAPLSPTQIAAGLRFVANGQGELRPAFDADDVLTGLEKQLIDAEQRPRDASFTITKGRPRVIPARPGRGIDAKALSTTVSDALASGRRSVDAPLAETQPRVTTAEAKKLGIKEKVSSFTTQHPCCAPRVTNIHRIADIVDGYVVQPGETFSLNGIVGKRDKARGFVEAPMILNNRFVNDVGGGVSQFATTMFNAVFFGGFQDVQHRAHQYYISRYPAGRESTVSYPQPDFRWRNDSPYGVLVKTSYTGTSITVDFWSTKRYEIESQSSPRYDTKSFPTLTESGSECIPMEGVEGFAIDVWRIFKQDGKVVRKQRFHTVYDPEPRLTCK</sequence>
<dbReference type="Proteomes" id="UP000309128">
    <property type="component" value="Unassembled WGS sequence"/>
</dbReference>
<evidence type="ECO:0000313" key="3">
    <source>
        <dbReference type="EMBL" id="TMR10388.1"/>
    </source>
</evidence>
<accession>A0A5S4F2Q6</accession>
<name>A0A5S4F2Q6_9ACTN</name>
<dbReference type="InterPro" id="IPR007391">
    <property type="entry name" value="Vancomycin_resist_VanW"/>
</dbReference>
<dbReference type="AlphaFoldDB" id="A0A5S4F2Q6"/>
<dbReference type="InterPro" id="IPR052913">
    <property type="entry name" value="Glycopeptide_resist_protein"/>
</dbReference>